<organism evidence="4 5">
    <name type="scientific">Vibrio genomosp. F10 str. ZF-129</name>
    <dbReference type="NCBI Taxonomy" id="1187848"/>
    <lineage>
        <taxon>Bacteria</taxon>
        <taxon>Pseudomonadati</taxon>
        <taxon>Pseudomonadota</taxon>
        <taxon>Gammaproteobacteria</taxon>
        <taxon>Vibrionales</taxon>
        <taxon>Vibrionaceae</taxon>
        <taxon>Vibrio</taxon>
    </lineage>
</organism>
<dbReference type="eggNOG" id="COG0454">
    <property type="taxonomic scope" value="Bacteria"/>
</dbReference>
<dbReference type="InterPro" id="IPR045039">
    <property type="entry name" value="NSI-like"/>
</dbReference>
<evidence type="ECO:0000256" key="2">
    <source>
        <dbReference type="ARBA" id="ARBA00023315"/>
    </source>
</evidence>
<accession>A0A1E5BBW5</accession>
<evidence type="ECO:0000256" key="1">
    <source>
        <dbReference type="ARBA" id="ARBA00022679"/>
    </source>
</evidence>
<name>A0A1E5BBW5_9VIBR</name>
<dbReference type="OrthoDB" id="9775804at2"/>
<dbReference type="SUPFAM" id="SSF55729">
    <property type="entry name" value="Acyl-CoA N-acyltransferases (Nat)"/>
    <property type="match status" value="1"/>
</dbReference>
<dbReference type="RefSeq" id="WP_017040995.1">
    <property type="nucleotide sequence ID" value="NZ_AJYQ02000128.1"/>
</dbReference>
<dbReference type="Gene3D" id="3.40.630.30">
    <property type="match status" value="1"/>
</dbReference>
<dbReference type="CDD" id="cd04301">
    <property type="entry name" value="NAT_SF"/>
    <property type="match status" value="1"/>
</dbReference>
<dbReference type="InterPro" id="IPR016181">
    <property type="entry name" value="Acyl_CoA_acyltransferase"/>
</dbReference>
<dbReference type="PANTHER" id="PTHR43626">
    <property type="entry name" value="ACYL-COA N-ACYLTRANSFERASE"/>
    <property type="match status" value="1"/>
</dbReference>
<dbReference type="PROSITE" id="PS51186">
    <property type="entry name" value="GNAT"/>
    <property type="match status" value="1"/>
</dbReference>
<keyword evidence="2" id="KW-0012">Acyltransferase</keyword>
<dbReference type="GO" id="GO:0005737">
    <property type="term" value="C:cytoplasm"/>
    <property type="evidence" value="ECO:0007669"/>
    <property type="project" value="TreeGrafter"/>
</dbReference>
<dbReference type="InterPro" id="IPR000182">
    <property type="entry name" value="GNAT_dom"/>
</dbReference>
<comment type="caution">
    <text evidence="4">The sequence shown here is derived from an EMBL/GenBank/DDBJ whole genome shotgun (WGS) entry which is preliminary data.</text>
</comment>
<dbReference type="Pfam" id="PF13673">
    <property type="entry name" value="Acetyltransf_10"/>
    <property type="match status" value="1"/>
</dbReference>
<dbReference type="PANTHER" id="PTHR43626:SF4">
    <property type="entry name" value="GCN5-RELATED N-ACETYLTRANSFERASE 2, CHLOROPLASTIC"/>
    <property type="match status" value="1"/>
</dbReference>
<evidence type="ECO:0000259" key="3">
    <source>
        <dbReference type="PROSITE" id="PS51186"/>
    </source>
</evidence>
<sequence length="154" mass="17710">MNKNQLRLVLREPTVNQYNLLRQSVGWESIEKYRANLALKNSLLSICALYEDELIGIGRVVGDGALYFYVQDIIVSPKYQNQGVGRKIMETIMSNINKMEKEGSGAFIGIMSDKELASLYEKFDFKFQSEDVLYMSVWRKVNSSPCRSNTLSRY</sequence>
<evidence type="ECO:0000313" key="4">
    <source>
        <dbReference type="EMBL" id="OEE31254.1"/>
    </source>
</evidence>
<feature type="domain" description="N-acetyltransferase" evidence="3">
    <location>
        <begin position="4"/>
        <end position="140"/>
    </location>
</feature>
<dbReference type="Proteomes" id="UP000094741">
    <property type="component" value="Unassembled WGS sequence"/>
</dbReference>
<keyword evidence="1 4" id="KW-0808">Transferase</keyword>
<dbReference type="EMBL" id="AJYQ02000128">
    <property type="protein sequence ID" value="OEE31254.1"/>
    <property type="molecule type" value="Genomic_DNA"/>
</dbReference>
<protein>
    <submittedName>
        <fullName evidence="4">GNAT family N-acetyltransferase</fullName>
    </submittedName>
</protein>
<reference evidence="4 5" key="1">
    <citation type="journal article" date="2012" name="Science">
        <title>Ecological populations of bacteria act as socially cohesive units of antibiotic production and resistance.</title>
        <authorList>
            <person name="Cordero O.X."/>
            <person name="Wildschutte H."/>
            <person name="Kirkup B."/>
            <person name="Proehl S."/>
            <person name="Ngo L."/>
            <person name="Hussain F."/>
            <person name="Le Roux F."/>
            <person name="Mincer T."/>
            <person name="Polz M.F."/>
        </authorList>
    </citation>
    <scope>NUCLEOTIDE SEQUENCE [LARGE SCALE GENOMIC DNA]</scope>
    <source>
        <strain evidence="4 5">ZF-129</strain>
    </source>
</reference>
<gene>
    <name evidence="4" type="ORF">A1QO_14125</name>
</gene>
<dbReference type="AlphaFoldDB" id="A0A1E5BBW5"/>
<evidence type="ECO:0000313" key="5">
    <source>
        <dbReference type="Proteomes" id="UP000094741"/>
    </source>
</evidence>
<dbReference type="GO" id="GO:0008080">
    <property type="term" value="F:N-acetyltransferase activity"/>
    <property type="evidence" value="ECO:0007669"/>
    <property type="project" value="InterPro"/>
</dbReference>
<proteinExistence type="predicted"/>
<dbReference type="STRING" id="1187848.A1QO_14125"/>